<evidence type="ECO:0008006" key="6">
    <source>
        <dbReference type="Google" id="ProtNLM"/>
    </source>
</evidence>
<evidence type="ECO:0000256" key="1">
    <source>
        <dbReference type="SAM" id="SignalP"/>
    </source>
</evidence>
<reference evidence="5" key="1">
    <citation type="journal article" date="2019" name="Int. J. Syst. Evol. Microbiol.">
        <title>The Global Catalogue of Microorganisms (GCM) 10K type strain sequencing project: providing services to taxonomists for standard genome sequencing and annotation.</title>
        <authorList>
            <consortium name="The Broad Institute Genomics Platform"/>
            <consortium name="The Broad Institute Genome Sequencing Center for Infectious Disease"/>
            <person name="Wu L."/>
            <person name="Ma J."/>
        </authorList>
    </citation>
    <scope>NUCLEOTIDE SEQUENCE [LARGE SCALE GENOMIC DNA]</scope>
    <source>
        <strain evidence="5">JCM 17111</strain>
    </source>
</reference>
<dbReference type="Proteomes" id="UP001500954">
    <property type="component" value="Unassembled WGS sequence"/>
</dbReference>
<evidence type="ECO:0000313" key="5">
    <source>
        <dbReference type="Proteomes" id="UP001500954"/>
    </source>
</evidence>
<keyword evidence="5" id="KW-1185">Reference proteome</keyword>
<proteinExistence type="predicted"/>
<evidence type="ECO:0000259" key="2">
    <source>
        <dbReference type="Pfam" id="PF11738"/>
    </source>
</evidence>
<dbReference type="Gene3D" id="3.90.640.20">
    <property type="entry name" value="Heat-shock cognate protein, ATPase"/>
    <property type="match status" value="1"/>
</dbReference>
<dbReference type="Pfam" id="PF11738">
    <property type="entry name" value="DUF3298"/>
    <property type="match status" value="1"/>
</dbReference>
<dbReference type="InterPro" id="IPR037126">
    <property type="entry name" value="PdaC/RsiV-like_sf"/>
</dbReference>
<dbReference type="Gene3D" id="3.30.565.40">
    <property type="entry name" value="Fervidobacterium nodosum Rt17-B1 like"/>
    <property type="match status" value="1"/>
</dbReference>
<organism evidence="4 5">
    <name type="scientific">Snuella lapsa</name>
    <dbReference type="NCBI Taxonomy" id="870481"/>
    <lineage>
        <taxon>Bacteria</taxon>
        <taxon>Pseudomonadati</taxon>
        <taxon>Bacteroidota</taxon>
        <taxon>Flavobacteriia</taxon>
        <taxon>Flavobacteriales</taxon>
        <taxon>Flavobacteriaceae</taxon>
        <taxon>Snuella</taxon>
    </lineage>
</organism>
<evidence type="ECO:0000259" key="3">
    <source>
        <dbReference type="Pfam" id="PF13739"/>
    </source>
</evidence>
<dbReference type="InterPro" id="IPR025303">
    <property type="entry name" value="PdaC"/>
</dbReference>
<comment type="caution">
    <text evidence="4">The sequence shown here is derived from an EMBL/GenBank/DDBJ whole genome shotgun (WGS) entry which is preliminary data.</text>
</comment>
<dbReference type="InterPro" id="IPR021729">
    <property type="entry name" value="DUF3298"/>
</dbReference>
<feature type="domain" description="Deacetylase PdaC" evidence="3">
    <location>
        <begin position="33"/>
        <end position="137"/>
    </location>
</feature>
<gene>
    <name evidence="4" type="ORF">GCM10022395_07250</name>
</gene>
<sequence length="236" mass="26271">MIKPRHLYIICLLIVYNCSKTAGVTFDENAITTNNNSIVTINLPLANGNTPISKHINSVIKKEAAFALQTDSQNTTRSIEDNIIAFNDAYNTFKNDFPDSAQQWEAQIDGDLMFQSQDIISIAITSYTNTGGAHGITKISFLNFNAKNGEALNNIDLFKDLESFKKVAKSHFKSTVSNKDIAIDSKSFILPKQIGFSEEGLILLYNTYEIAPYSSGIIEFTIPYHEINTFLMFNGS</sequence>
<name>A0ABP6X0U7_9FLAO</name>
<keyword evidence="1" id="KW-0732">Signal</keyword>
<dbReference type="RefSeq" id="WP_345004451.1">
    <property type="nucleotide sequence ID" value="NZ_BAABCY010000019.1"/>
</dbReference>
<feature type="signal peptide" evidence="1">
    <location>
        <begin position="1"/>
        <end position="22"/>
    </location>
</feature>
<protein>
    <recommendedName>
        <fullName evidence="6">DUF3298/DUF4163 domain-containing protein</fullName>
    </recommendedName>
</protein>
<dbReference type="EMBL" id="BAABCY010000019">
    <property type="protein sequence ID" value="GAA3558624.1"/>
    <property type="molecule type" value="Genomic_DNA"/>
</dbReference>
<accession>A0ABP6X0U7</accession>
<evidence type="ECO:0000313" key="4">
    <source>
        <dbReference type="EMBL" id="GAA3558624.1"/>
    </source>
</evidence>
<dbReference type="Pfam" id="PF13739">
    <property type="entry name" value="PdaC"/>
    <property type="match status" value="1"/>
</dbReference>
<feature type="domain" description="DUF3298" evidence="2">
    <location>
        <begin position="163"/>
        <end position="224"/>
    </location>
</feature>
<feature type="chain" id="PRO_5045635883" description="DUF3298/DUF4163 domain-containing protein" evidence="1">
    <location>
        <begin position="23"/>
        <end position="236"/>
    </location>
</feature>